<protein>
    <submittedName>
        <fullName evidence="1">Uncharacterized protein</fullName>
    </submittedName>
</protein>
<feature type="non-terminal residue" evidence="1">
    <location>
        <position position="1"/>
    </location>
</feature>
<name>A0A9X9MCI4_GULGU</name>
<gene>
    <name evidence="1" type="ORF">BN2614_LOCUS2</name>
</gene>
<organism evidence="1 2">
    <name type="scientific">Gulo gulo</name>
    <name type="common">Wolverine</name>
    <name type="synonym">Gluton</name>
    <dbReference type="NCBI Taxonomy" id="48420"/>
    <lineage>
        <taxon>Eukaryota</taxon>
        <taxon>Metazoa</taxon>
        <taxon>Chordata</taxon>
        <taxon>Craniata</taxon>
        <taxon>Vertebrata</taxon>
        <taxon>Euteleostomi</taxon>
        <taxon>Mammalia</taxon>
        <taxon>Eutheria</taxon>
        <taxon>Laurasiatheria</taxon>
        <taxon>Carnivora</taxon>
        <taxon>Caniformia</taxon>
        <taxon>Musteloidea</taxon>
        <taxon>Mustelidae</taxon>
        <taxon>Guloninae</taxon>
        <taxon>Gulo</taxon>
    </lineage>
</organism>
<accession>A0A9X9MCI4</accession>
<evidence type="ECO:0000313" key="1">
    <source>
        <dbReference type="EMBL" id="VCX42193.1"/>
    </source>
</evidence>
<dbReference type="Proteomes" id="UP000269945">
    <property type="component" value="Unassembled WGS sequence"/>
</dbReference>
<reference evidence="1 2" key="1">
    <citation type="submission" date="2018-10" db="EMBL/GenBank/DDBJ databases">
        <authorList>
            <person name="Ekblom R."/>
            <person name="Jareborg N."/>
        </authorList>
    </citation>
    <scope>NUCLEOTIDE SEQUENCE [LARGE SCALE GENOMIC DNA]</scope>
    <source>
        <tissue evidence="1">Muscle</tissue>
    </source>
</reference>
<keyword evidence="2" id="KW-1185">Reference proteome</keyword>
<proteinExistence type="predicted"/>
<dbReference type="AlphaFoldDB" id="A0A9X9MCI4"/>
<dbReference type="EMBL" id="CYRY02046475">
    <property type="protein sequence ID" value="VCX42193.1"/>
    <property type="molecule type" value="Genomic_DNA"/>
</dbReference>
<sequence>HPKPLAGSYSLRQSLRGHNRPVVAPTPTGAEAVLLPPLTGFGGHLAGRQRLRGSPALHSPPSHSSEMELNIINPLLNRACTNHMGGYKANKMRKGAAGKERVDVRIRTQQKEIKHFKIYSRYEDGSRAQWSVWTSIRVPA</sequence>
<evidence type="ECO:0000313" key="2">
    <source>
        <dbReference type="Proteomes" id="UP000269945"/>
    </source>
</evidence>
<comment type="caution">
    <text evidence="1">The sequence shown here is derived from an EMBL/GenBank/DDBJ whole genome shotgun (WGS) entry which is preliminary data.</text>
</comment>